<feature type="region of interest" description="Disordered" evidence="1">
    <location>
        <begin position="1"/>
        <end position="51"/>
    </location>
</feature>
<feature type="compositionally biased region" description="Basic residues" evidence="1">
    <location>
        <begin position="978"/>
        <end position="988"/>
    </location>
</feature>
<evidence type="ECO:0008006" key="7">
    <source>
        <dbReference type="Google" id="ProtNLM"/>
    </source>
</evidence>
<dbReference type="Gene3D" id="3.40.50.300">
    <property type="entry name" value="P-loop containing nucleotide triphosphate hydrolases"/>
    <property type="match status" value="1"/>
</dbReference>
<keyword evidence="6" id="KW-1185">Reference proteome</keyword>
<dbReference type="GO" id="GO:0005524">
    <property type="term" value="F:ATP binding"/>
    <property type="evidence" value="ECO:0007669"/>
    <property type="project" value="InterPro"/>
</dbReference>
<dbReference type="InterPro" id="IPR054289">
    <property type="entry name" value="DUF7025"/>
</dbReference>
<evidence type="ECO:0000259" key="2">
    <source>
        <dbReference type="Pfam" id="PF00004"/>
    </source>
</evidence>
<feature type="compositionally biased region" description="Basic residues" evidence="1">
    <location>
        <begin position="1052"/>
        <end position="1067"/>
    </location>
</feature>
<dbReference type="Proteomes" id="UP001358417">
    <property type="component" value="Unassembled WGS sequence"/>
</dbReference>
<dbReference type="Pfam" id="PF22942">
    <property type="entry name" value="DUF7025"/>
    <property type="match status" value="1"/>
</dbReference>
<accession>A0AAV9N5M8</accession>
<feature type="compositionally biased region" description="Polar residues" evidence="1">
    <location>
        <begin position="1079"/>
        <end position="1091"/>
    </location>
</feature>
<feature type="compositionally biased region" description="Basic and acidic residues" evidence="1">
    <location>
        <begin position="69"/>
        <end position="86"/>
    </location>
</feature>
<dbReference type="InterPro" id="IPR003959">
    <property type="entry name" value="ATPase_AAA_core"/>
</dbReference>
<comment type="caution">
    <text evidence="5">The sequence shown here is derived from an EMBL/GenBank/DDBJ whole genome shotgun (WGS) entry which is preliminary data.</text>
</comment>
<feature type="compositionally biased region" description="Low complexity" evidence="1">
    <location>
        <begin position="993"/>
        <end position="1005"/>
    </location>
</feature>
<feature type="domain" description="AAA+ ATPase lid" evidence="4">
    <location>
        <begin position="853"/>
        <end position="964"/>
    </location>
</feature>
<dbReference type="RefSeq" id="XP_064703861.1">
    <property type="nucleotide sequence ID" value="XM_064849158.1"/>
</dbReference>
<feature type="compositionally biased region" description="Acidic residues" evidence="1">
    <location>
        <begin position="1006"/>
        <end position="1015"/>
    </location>
</feature>
<feature type="region of interest" description="Disordered" evidence="1">
    <location>
        <begin position="128"/>
        <end position="152"/>
    </location>
</feature>
<evidence type="ECO:0000256" key="1">
    <source>
        <dbReference type="SAM" id="MobiDB-lite"/>
    </source>
</evidence>
<dbReference type="GO" id="GO:0016887">
    <property type="term" value="F:ATP hydrolysis activity"/>
    <property type="evidence" value="ECO:0007669"/>
    <property type="project" value="InterPro"/>
</dbReference>
<dbReference type="AlphaFoldDB" id="A0AAV9N5M8"/>
<dbReference type="SUPFAM" id="SSF52540">
    <property type="entry name" value="P-loop containing nucleoside triphosphate hydrolases"/>
    <property type="match status" value="1"/>
</dbReference>
<organism evidence="5 6">
    <name type="scientific">Exophiala bonariae</name>
    <dbReference type="NCBI Taxonomy" id="1690606"/>
    <lineage>
        <taxon>Eukaryota</taxon>
        <taxon>Fungi</taxon>
        <taxon>Dikarya</taxon>
        <taxon>Ascomycota</taxon>
        <taxon>Pezizomycotina</taxon>
        <taxon>Eurotiomycetes</taxon>
        <taxon>Chaetothyriomycetidae</taxon>
        <taxon>Chaetothyriales</taxon>
        <taxon>Herpotrichiellaceae</taxon>
        <taxon>Exophiala</taxon>
    </lineage>
</organism>
<dbReference type="PANTHER" id="PTHR46411">
    <property type="entry name" value="FAMILY ATPASE, PUTATIVE-RELATED"/>
    <property type="match status" value="1"/>
</dbReference>
<gene>
    <name evidence="5" type="ORF">LTR84_005592</name>
</gene>
<protein>
    <recommendedName>
        <fullName evidence="7">ATPase AAA-type core domain-containing protein</fullName>
    </recommendedName>
</protein>
<dbReference type="PANTHER" id="PTHR46411:SF2">
    <property type="entry name" value="AAA+ ATPASE DOMAIN-CONTAINING PROTEIN"/>
    <property type="match status" value="1"/>
</dbReference>
<feature type="domain" description="ATPase AAA-type core" evidence="2">
    <location>
        <begin position="747"/>
        <end position="847"/>
    </location>
</feature>
<dbReference type="Pfam" id="PF00004">
    <property type="entry name" value="AAA"/>
    <property type="match status" value="1"/>
</dbReference>
<feature type="compositionally biased region" description="Polar residues" evidence="1">
    <location>
        <begin position="29"/>
        <end position="51"/>
    </location>
</feature>
<dbReference type="InterPro" id="IPR027417">
    <property type="entry name" value="P-loop_NTPase"/>
</dbReference>
<proteinExistence type="predicted"/>
<evidence type="ECO:0000313" key="6">
    <source>
        <dbReference type="Proteomes" id="UP001358417"/>
    </source>
</evidence>
<feature type="region of interest" description="Disordered" evidence="1">
    <location>
        <begin position="973"/>
        <end position="1091"/>
    </location>
</feature>
<sequence length="1091" mass="122259">MSASVVPTFSSNANSANGIESEAHPTPAESLSSRRFSLSHTNGSNSGTETMLNGATIIPLDTSSGLSHDAADNHNRAEAPQNRKDSVTQLLDSWATKLGGSSQGDPQMLLKNLTGILDEITQRFEKLEGAKPSDPASPRPSTPESEPESTYDPFTHEKAKETQEIETIVKFFCDSVPSEFKEWKSPSKHLIGVLYKRADDWVEESRDPNSPAPFGPLPGKVVIVEVRIESKPVAEFLSKTTKTSLTKDGHILFSQPFRLLIRQSHNITERLAELEREVSNSSQAGGDLEDAETLSKSQSVDSVLLPNNEPPAAGSMDVTPSLKGEDDDTPPEDLNKALAHFSQLHQFISSYFAEQLAMIESLKGATQTHISFEHLWMLFDSGTDVYCRSRKGGHKLRGLSDDLPSVFTERLWAPQAFRVVSTVGGGRSQSVPHMRLATRFGKGTVSTRPRDCFSDLSLQCYYIEYTGTEWQPVLDHIVLKPYDGTMEITDLEVYPIHYRPQMKDPYLDLHDRGKRYVNLTRLSHLRYEGSTAGDNSEEISSPVIIDMKTSSTEQDHERLPSRNRLSRADLADEMGRTPGYEVSGHSCSLGCCPGGKCEYLTQQGVLLNEYLDHLSKVLEELDNNTKSIRANPDSYLDVLSQNDLHHLLPGVVVGYSLRNRRWVALRLDLLQEIHYNALDGGWTTLSCLAIIKGWCEQWSKNLRTKTRVPIEDKGKGSKLILCVVKAKVASYCSMAYLELEKQAQLCVAAYTRRPLLPITCGDIGYTPADVERFLDNIFTLAHKWGCVLLLDEADVFLAKRLKHDVKHNGLVSVFLRVLEYYSGILFLTTNRVGTIDDAFRSRIHLTLFYPQLNRPQTIQVWESNIRRVEEYNKYRKEHHLPIMKYDKEELLDFAGRRFDAELRWNGRQIRNAFQTAIALAEYQAKEKADKKGGQHIAPRLDLTQFRTIAKATKAFDEYLSTLYGHDEDVMAEREKHRVNPKRMAKKSHTAVVSEEPTSSESAASSEESEEPSESEAEPKSKGKGKKRPVAKKESPAKKKQSTADTKKDKSGAKGKKRRHESGKKAKSKQQEDDEENSEGSDQQASSDGDHT</sequence>
<dbReference type="InterPro" id="IPR056599">
    <property type="entry name" value="AAA_lid_fung"/>
</dbReference>
<dbReference type="Pfam" id="PF23232">
    <property type="entry name" value="AAA_lid_13"/>
    <property type="match status" value="1"/>
</dbReference>
<evidence type="ECO:0000259" key="3">
    <source>
        <dbReference type="Pfam" id="PF22942"/>
    </source>
</evidence>
<dbReference type="GeneID" id="89973767"/>
<dbReference type="EMBL" id="JAVRRD010000021">
    <property type="protein sequence ID" value="KAK5048502.1"/>
    <property type="molecule type" value="Genomic_DNA"/>
</dbReference>
<name>A0AAV9N5M8_9EURO</name>
<evidence type="ECO:0000259" key="4">
    <source>
        <dbReference type="Pfam" id="PF23232"/>
    </source>
</evidence>
<evidence type="ECO:0000313" key="5">
    <source>
        <dbReference type="EMBL" id="KAK5048502.1"/>
    </source>
</evidence>
<feature type="region of interest" description="Disordered" evidence="1">
    <location>
        <begin position="276"/>
        <end position="333"/>
    </location>
</feature>
<feature type="region of interest" description="Disordered" evidence="1">
    <location>
        <begin position="63"/>
        <end position="86"/>
    </location>
</feature>
<feature type="domain" description="DUF7025" evidence="3">
    <location>
        <begin position="365"/>
        <end position="499"/>
    </location>
</feature>
<reference evidence="5 6" key="1">
    <citation type="submission" date="2023-08" db="EMBL/GenBank/DDBJ databases">
        <title>Black Yeasts Isolated from many extreme environments.</title>
        <authorList>
            <person name="Coleine C."/>
            <person name="Stajich J.E."/>
            <person name="Selbmann L."/>
        </authorList>
    </citation>
    <scope>NUCLEOTIDE SEQUENCE [LARGE SCALE GENOMIC DNA]</scope>
    <source>
        <strain evidence="5 6">CCFEE 5792</strain>
    </source>
</reference>
<feature type="compositionally biased region" description="Polar residues" evidence="1">
    <location>
        <begin position="1"/>
        <end position="18"/>
    </location>
</feature>